<protein>
    <submittedName>
        <fullName evidence="1">Uncharacterized protein</fullName>
    </submittedName>
</protein>
<proteinExistence type="predicted"/>
<dbReference type="Proteomes" id="UP001243375">
    <property type="component" value="Unassembled WGS sequence"/>
</dbReference>
<comment type="caution">
    <text evidence="1">The sequence shown here is derived from an EMBL/GenBank/DDBJ whole genome shotgun (WGS) entry which is preliminary data.</text>
</comment>
<sequence length="839" mass="95006">MFRFCIRRENLPRVQRQSIGDRIPGETLGEGSRSRTRPNNASLNGGSSPPRKKVRRSPSYEPYRPTEATTSRPSERTVPTGTKKMPPRDPAQDRDKRHTHEASGFTSRNNQSEFVTRDNNGGQDRVNTKDGRFNKWDQRNNRDHKDRRPNSTQSYAGGFPRKSLAGQSDVFNRLGNASKRLGVPSTARKPLPTSPAASKKNRRNSRSQSPESRRDKLHTSQRAKDEPSRQDRVHEDRAPQISFQVGFIIGQWKLSSAIQASETVFNIFKLIPTSPIVRSAEGRIPAASSSSRPAPVRTALPPTETKQVPSGPASARNRPKPIHILPNVAYRNPPLNPQQFPARAVPSGPRAMSSPQGGTPGTPSDSDVVALDNVRSSLRLQHEIYDGMRGAASADVQHVFGTLIESDPDLHADVEAFWGRVLKRQPTQDQLTNLRVLQGQYMIVSGLERQEEELQTRHANAASTGTHGERYQTGSFSRQQTRDDQRAQDIPPKSKPRMHPLRNESWAMIEDPQRPLHQSRRDEDLAPRRPENEHMQAERTDTRAIQTNQRQEQGPSGRSEKKKSEEKKRLTEKKALVPYEKIAQVGEGTYGKVYKARNGDGTGLVALKRIRMEGEKDGFPVTAMREIKLLQSLDQENIVKLYEMMISHGSVHMVMEYMDHDLSGILSQPQITLSVANLKSFCQQMLRGLAYLHRKAILHRDMKGSNILINSRGELKLADFGLARHFTKRKRNDYTNRVVTLWYRSPELLLGETMYDVCIDNWSAGCIMLELFVRKPVFQGNDEIHQLEVIYEIMGTPTEEEWPGLASMPWYELVKPKEVLPSRFEEYFAKSVQIPCLCD</sequence>
<organism evidence="1 2">
    <name type="scientific">Naganishia vaughanmartiniae</name>
    <dbReference type="NCBI Taxonomy" id="1424756"/>
    <lineage>
        <taxon>Eukaryota</taxon>
        <taxon>Fungi</taxon>
        <taxon>Dikarya</taxon>
        <taxon>Basidiomycota</taxon>
        <taxon>Agaricomycotina</taxon>
        <taxon>Tremellomycetes</taxon>
        <taxon>Filobasidiales</taxon>
        <taxon>Filobasidiaceae</taxon>
        <taxon>Naganishia</taxon>
    </lineage>
</organism>
<keyword evidence="2" id="KW-1185">Reference proteome</keyword>
<gene>
    <name evidence="1" type="ORF">QFC22_005487</name>
</gene>
<evidence type="ECO:0000313" key="2">
    <source>
        <dbReference type="Proteomes" id="UP001243375"/>
    </source>
</evidence>
<name>A0ACC2WTX7_9TREE</name>
<accession>A0ACC2WTX7</accession>
<reference evidence="1" key="1">
    <citation type="submission" date="2023-04" db="EMBL/GenBank/DDBJ databases">
        <title>Draft Genome sequencing of Naganishia species isolated from polar environments using Oxford Nanopore Technology.</title>
        <authorList>
            <person name="Leo P."/>
            <person name="Venkateswaran K."/>
        </authorList>
    </citation>
    <scope>NUCLEOTIDE SEQUENCE</scope>
    <source>
        <strain evidence="1">MNA-CCFEE 5425</strain>
    </source>
</reference>
<evidence type="ECO:0000313" key="1">
    <source>
        <dbReference type="EMBL" id="KAJ9114614.1"/>
    </source>
</evidence>
<dbReference type="EMBL" id="JASBWU010000018">
    <property type="protein sequence ID" value="KAJ9114614.1"/>
    <property type="molecule type" value="Genomic_DNA"/>
</dbReference>